<evidence type="ECO:0000259" key="7">
    <source>
        <dbReference type="PROSITE" id="PS50893"/>
    </source>
</evidence>
<evidence type="ECO:0000256" key="3">
    <source>
        <dbReference type="ARBA" id="ARBA00022741"/>
    </source>
</evidence>
<dbReference type="InterPro" id="IPR027417">
    <property type="entry name" value="P-loop_NTPase"/>
</dbReference>
<keyword evidence="6" id="KW-0472">Membrane</keyword>
<reference evidence="8 9" key="1">
    <citation type="submission" date="2013-03" db="EMBL/GenBank/DDBJ databases">
        <title>Salinisphaera hydrothermalis C41B8 Genome Sequencing.</title>
        <authorList>
            <person name="Li C."/>
            <person name="Lai Q."/>
            <person name="Shao Z."/>
        </authorList>
    </citation>
    <scope>NUCLEOTIDE SEQUENCE [LARGE SCALE GENOMIC DNA]</scope>
    <source>
        <strain evidence="8 9">C41B8</strain>
    </source>
</reference>
<evidence type="ECO:0000256" key="5">
    <source>
        <dbReference type="ARBA" id="ARBA00022967"/>
    </source>
</evidence>
<dbReference type="InterPro" id="IPR012340">
    <property type="entry name" value="NA-bd_OB-fold"/>
</dbReference>
<dbReference type="eggNOG" id="COG3842">
    <property type="taxonomic scope" value="Bacteria"/>
</dbReference>
<organism evidence="8 9">
    <name type="scientific">Salinisphaera hydrothermalis (strain C41B8)</name>
    <dbReference type="NCBI Taxonomy" id="1304275"/>
    <lineage>
        <taxon>Bacteria</taxon>
        <taxon>Pseudomonadati</taxon>
        <taxon>Pseudomonadota</taxon>
        <taxon>Gammaproteobacteria</taxon>
        <taxon>Salinisphaerales</taxon>
        <taxon>Salinisphaeraceae</taxon>
        <taxon>Salinisphaera</taxon>
    </lineage>
</organism>
<dbReference type="SUPFAM" id="SSF52540">
    <property type="entry name" value="P-loop containing nucleoside triphosphate hydrolases"/>
    <property type="match status" value="1"/>
</dbReference>
<sequence>MRKTFGRDEVLSDVHVAADQAQLLVIAGLPSTGKTTLARIICGLDRPDAGRVYIDDQDVTDVKPAARHIGYVPQSFALFPNMSVYKNIAYPLLRAKQKKSDIAAQVRHMAEMLDIDSLLDKRVDQISGGQKQRVAIARGLVKKCALYVLDDPLVGLDFKLREQLALDLCLLQKQIGATFLYLTGDPLEPLMLGDNVAVLADGRIRENVPAVEAYQSPQSAAMARVLGMPRANFIDATVANAGQTVSCKLFDLAVDEPGLLAQAADRVRLLIRPEHIGYENAPEDAVHFPADLRLIEDIGVDSILHLQTDVGKVVASQPSDLVRSRDDLQGAVRMWVRPAMMRAYDPESGQVIDCTFRAGNR</sequence>
<evidence type="ECO:0000313" key="9">
    <source>
        <dbReference type="Proteomes" id="UP000028302"/>
    </source>
</evidence>
<dbReference type="EMBL" id="APNK01000003">
    <property type="protein sequence ID" value="KEZ78764.1"/>
    <property type="molecule type" value="Genomic_DNA"/>
</dbReference>
<dbReference type="Gene3D" id="2.40.50.100">
    <property type="match status" value="1"/>
</dbReference>
<evidence type="ECO:0000313" key="8">
    <source>
        <dbReference type="EMBL" id="KEZ78764.1"/>
    </source>
</evidence>
<dbReference type="Pfam" id="PF00005">
    <property type="entry name" value="ABC_tran"/>
    <property type="match status" value="1"/>
</dbReference>
<dbReference type="Gene3D" id="3.40.50.300">
    <property type="entry name" value="P-loop containing nucleotide triphosphate hydrolases"/>
    <property type="match status" value="1"/>
</dbReference>
<dbReference type="AlphaFoldDB" id="A0A084IPY0"/>
<dbReference type="Gene3D" id="2.40.50.140">
    <property type="entry name" value="Nucleic acid-binding proteins"/>
    <property type="match status" value="1"/>
</dbReference>
<gene>
    <name evidence="8" type="ORF">C41B8_04076</name>
</gene>
<dbReference type="PROSITE" id="PS00211">
    <property type="entry name" value="ABC_TRANSPORTER_1"/>
    <property type="match status" value="1"/>
</dbReference>
<keyword evidence="5" id="KW-1278">Translocase</keyword>
<dbReference type="SUPFAM" id="SSF50331">
    <property type="entry name" value="MOP-like"/>
    <property type="match status" value="1"/>
</dbReference>
<accession>A0A084IPY0</accession>
<evidence type="ECO:0000256" key="1">
    <source>
        <dbReference type="ARBA" id="ARBA00022448"/>
    </source>
</evidence>
<protein>
    <submittedName>
        <fullName evidence="8">Putative ABC transporter ATP-binding protein</fullName>
    </submittedName>
</protein>
<evidence type="ECO:0000256" key="4">
    <source>
        <dbReference type="ARBA" id="ARBA00022840"/>
    </source>
</evidence>
<dbReference type="STRING" id="1304275.C41B8_04076"/>
<keyword evidence="1" id="KW-0813">Transport</keyword>
<dbReference type="PROSITE" id="PS50893">
    <property type="entry name" value="ABC_TRANSPORTER_2"/>
    <property type="match status" value="1"/>
</dbReference>
<name>A0A084IPY0_SALHC</name>
<dbReference type="GO" id="GO:0016887">
    <property type="term" value="F:ATP hydrolysis activity"/>
    <property type="evidence" value="ECO:0007669"/>
    <property type="project" value="InterPro"/>
</dbReference>
<proteinExistence type="predicted"/>
<dbReference type="GO" id="GO:0005524">
    <property type="term" value="F:ATP binding"/>
    <property type="evidence" value="ECO:0007669"/>
    <property type="project" value="UniProtKB-KW"/>
</dbReference>
<keyword evidence="2" id="KW-1003">Cell membrane</keyword>
<dbReference type="GO" id="GO:0055052">
    <property type="term" value="C:ATP-binding cassette (ABC) transporter complex, substrate-binding subunit-containing"/>
    <property type="evidence" value="ECO:0007669"/>
    <property type="project" value="TreeGrafter"/>
</dbReference>
<dbReference type="PANTHER" id="PTHR43875">
    <property type="entry name" value="MALTODEXTRIN IMPORT ATP-BINDING PROTEIN MSMX"/>
    <property type="match status" value="1"/>
</dbReference>
<feature type="domain" description="ABC transporter" evidence="7">
    <location>
        <begin position="1"/>
        <end position="226"/>
    </location>
</feature>
<dbReference type="InterPro" id="IPR003439">
    <property type="entry name" value="ABC_transporter-like_ATP-bd"/>
</dbReference>
<evidence type="ECO:0000256" key="2">
    <source>
        <dbReference type="ARBA" id="ARBA00022475"/>
    </source>
</evidence>
<keyword evidence="4 8" id="KW-0067">ATP-binding</keyword>
<dbReference type="InterPro" id="IPR047641">
    <property type="entry name" value="ABC_transpr_MalK/UgpC-like"/>
</dbReference>
<dbReference type="InterPro" id="IPR003593">
    <property type="entry name" value="AAA+_ATPase"/>
</dbReference>
<evidence type="ECO:0000256" key="6">
    <source>
        <dbReference type="ARBA" id="ARBA00023136"/>
    </source>
</evidence>
<dbReference type="PANTHER" id="PTHR43875:SF15">
    <property type="entry name" value="TREHALOSE IMPORT ATP-BINDING PROTEIN SUGC"/>
    <property type="match status" value="1"/>
</dbReference>
<dbReference type="SMART" id="SM00382">
    <property type="entry name" value="AAA"/>
    <property type="match status" value="1"/>
</dbReference>
<comment type="caution">
    <text evidence="8">The sequence shown here is derived from an EMBL/GenBank/DDBJ whole genome shotgun (WGS) entry which is preliminary data.</text>
</comment>
<dbReference type="Proteomes" id="UP000028302">
    <property type="component" value="Unassembled WGS sequence"/>
</dbReference>
<keyword evidence="3" id="KW-0547">Nucleotide-binding</keyword>
<dbReference type="InterPro" id="IPR008995">
    <property type="entry name" value="Mo/tungstate-bd_C_term_dom"/>
</dbReference>
<keyword evidence="9" id="KW-1185">Reference proteome</keyword>
<dbReference type="InterPro" id="IPR017871">
    <property type="entry name" value="ABC_transporter-like_CS"/>
</dbReference>